<sequence length="349" mass="38178">MTDPIFSPDPAAKDFPPPHIAVRPDWLDRAVEPVIEPELRILDAHHHLWNRPSERYVLPDLLADLASGHRVDATVYVQCRSMYRLDGPVELRPVGETEHLLRVVERLGPDEPRVAAGIVCMADLMLGDGVVPVLEAQIEAGQGRVRGVRTMTSSDPSVQSSFGGVPAHRLLDPQWRKGAAHLPALGLTCDVYVFHTQLDDVASLARAHPELTIVLNHMGTPLGSGAFAGRRQEVFGAWSAAMGRVAECPNVVVKLGGAGMHTFGFGFHEASEPPDSAHLAEAFRPYVHTCIELFGAQRCMFESNFPVDKGQFGYRTLWNAFKRLAGAASTHEKQALFAGTAARVYRIAF</sequence>
<accession>A0A556AWP6</accession>
<comment type="similarity">
    <text evidence="1">Belongs to the metallo-dependent hydrolases superfamily.</text>
</comment>
<evidence type="ECO:0000256" key="1">
    <source>
        <dbReference type="ARBA" id="ARBA00038310"/>
    </source>
</evidence>
<dbReference type="Proteomes" id="UP000318405">
    <property type="component" value="Unassembled WGS sequence"/>
</dbReference>
<keyword evidence="4" id="KW-1185">Reference proteome</keyword>
<dbReference type="PANTHER" id="PTHR43569:SF1">
    <property type="entry name" value="BLL3371 PROTEIN"/>
    <property type="match status" value="1"/>
</dbReference>
<dbReference type="AlphaFoldDB" id="A0A556AWP6"/>
<protein>
    <submittedName>
        <fullName evidence="3">Amidohydrolase family protein</fullName>
    </submittedName>
</protein>
<comment type="caution">
    <text evidence="3">The sequence shown here is derived from an EMBL/GenBank/DDBJ whole genome shotgun (WGS) entry which is preliminary data.</text>
</comment>
<reference evidence="3 4" key="1">
    <citation type="submission" date="2019-07" db="EMBL/GenBank/DDBJ databases">
        <title>Qingshengfaniella alkalisoli gen. nov., sp. nov., isolated from saline soil.</title>
        <authorList>
            <person name="Xu L."/>
            <person name="Huang X.-X."/>
            <person name="Sun J.-Q."/>
        </authorList>
    </citation>
    <scope>NUCLEOTIDE SEQUENCE [LARGE SCALE GENOMIC DNA]</scope>
    <source>
        <strain evidence="3 4">DSM 27279</strain>
    </source>
</reference>
<feature type="domain" description="Amidohydrolase-related" evidence="2">
    <location>
        <begin position="43"/>
        <end position="347"/>
    </location>
</feature>
<evidence type="ECO:0000313" key="4">
    <source>
        <dbReference type="Proteomes" id="UP000318405"/>
    </source>
</evidence>
<gene>
    <name evidence="3" type="ORF">FOZ76_06500</name>
</gene>
<dbReference type="InterPro" id="IPR032466">
    <property type="entry name" value="Metal_Hydrolase"/>
</dbReference>
<evidence type="ECO:0000259" key="2">
    <source>
        <dbReference type="Pfam" id="PF04909"/>
    </source>
</evidence>
<evidence type="ECO:0000313" key="3">
    <source>
        <dbReference type="EMBL" id="TSH97369.1"/>
    </source>
</evidence>
<dbReference type="Gene3D" id="3.20.20.140">
    <property type="entry name" value="Metal-dependent hydrolases"/>
    <property type="match status" value="1"/>
</dbReference>
<dbReference type="SUPFAM" id="SSF51556">
    <property type="entry name" value="Metallo-dependent hydrolases"/>
    <property type="match status" value="1"/>
</dbReference>
<dbReference type="PANTHER" id="PTHR43569">
    <property type="entry name" value="AMIDOHYDROLASE"/>
    <property type="match status" value="1"/>
</dbReference>
<dbReference type="InterPro" id="IPR052350">
    <property type="entry name" value="Metallo-dep_Lactonases"/>
</dbReference>
<dbReference type="OrthoDB" id="9787654at2"/>
<dbReference type="InterPro" id="IPR006680">
    <property type="entry name" value="Amidohydro-rel"/>
</dbReference>
<organism evidence="3 4">
    <name type="scientific">Verticiella sediminum</name>
    <dbReference type="NCBI Taxonomy" id="1247510"/>
    <lineage>
        <taxon>Bacteria</taxon>
        <taxon>Pseudomonadati</taxon>
        <taxon>Pseudomonadota</taxon>
        <taxon>Betaproteobacteria</taxon>
        <taxon>Burkholderiales</taxon>
        <taxon>Alcaligenaceae</taxon>
        <taxon>Verticiella</taxon>
    </lineage>
</organism>
<keyword evidence="3" id="KW-0378">Hydrolase</keyword>
<dbReference type="RefSeq" id="WP_143947324.1">
    <property type="nucleotide sequence ID" value="NZ_BAABMB010000001.1"/>
</dbReference>
<dbReference type="Pfam" id="PF04909">
    <property type="entry name" value="Amidohydro_2"/>
    <property type="match status" value="1"/>
</dbReference>
<proteinExistence type="inferred from homology"/>
<name>A0A556AWP6_9BURK</name>
<dbReference type="GO" id="GO:0016787">
    <property type="term" value="F:hydrolase activity"/>
    <property type="evidence" value="ECO:0007669"/>
    <property type="project" value="UniProtKB-KW"/>
</dbReference>
<dbReference type="EMBL" id="VLTJ01000010">
    <property type="protein sequence ID" value="TSH97369.1"/>
    <property type="molecule type" value="Genomic_DNA"/>
</dbReference>